<evidence type="ECO:0000256" key="2">
    <source>
        <dbReference type="ARBA" id="ARBA00022737"/>
    </source>
</evidence>
<evidence type="ECO:0000256" key="4">
    <source>
        <dbReference type="ARBA" id="ARBA00023204"/>
    </source>
</evidence>
<dbReference type="GO" id="GO:0000724">
    <property type="term" value="P:double-strand break repair via homologous recombination"/>
    <property type="evidence" value="ECO:0007669"/>
    <property type="project" value="TreeGrafter"/>
</dbReference>
<dbReference type="PANTHER" id="PTHR13763:SF0">
    <property type="entry name" value="BREAST CANCER TYPE 1 SUSCEPTIBILITY PROTEIN"/>
    <property type="match status" value="1"/>
</dbReference>
<dbReference type="Proteomes" id="UP001157006">
    <property type="component" value="Chromosome 6"/>
</dbReference>
<evidence type="ECO:0000256" key="1">
    <source>
        <dbReference type="ARBA" id="ARBA00004123"/>
    </source>
</evidence>
<gene>
    <name evidence="6" type="ORF">VFH_VI127960</name>
</gene>
<evidence type="ECO:0000313" key="6">
    <source>
        <dbReference type="EMBL" id="CAI8618535.1"/>
    </source>
</evidence>
<evidence type="ECO:0000256" key="3">
    <source>
        <dbReference type="ARBA" id="ARBA00022763"/>
    </source>
</evidence>
<keyword evidence="4" id="KW-0234">DNA repair</keyword>
<keyword evidence="7" id="KW-1185">Reference proteome</keyword>
<dbReference type="InterPro" id="IPR031099">
    <property type="entry name" value="BRCA1-associated"/>
</dbReference>
<dbReference type="GO" id="GO:0005634">
    <property type="term" value="C:nucleus"/>
    <property type="evidence" value="ECO:0007669"/>
    <property type="project" value="UniProtKB-SubCell"/>
</dbReference>
<proteinExistence type="predicted"/>
<protein>
    <submittedName>
        <fullName evidence="6">Uncharacterized protein</fullName>
    </submittedName>
</protein>
<keyword evidence="5" id="KW-0539">Nucleus</keyword>
<dbReference type="GO" id="GO:0045944">
    <property type="term" value="P:positive regulation of transcription by RNA polymerase II"/>
    <property type="evidence" value="ECO:0007669"/>
    <property type="project" value="TreeGrafter"/>
</dbReference>
<keyword evidence="3" id="KW-0227">DNA damage</keyword>
<sequence length="347" mass="39780">MPFPSNLKSMIQAPDSFRTKDDKEIKPNESIQKVTDVRTLNDSLEEKQCHLTDQPTLKKGVSHAKKYECALYLSSEESKASDTIMHYFYGKPVIVDYEGGSKVIHCHKNCTEWAPNVYFKDDNAINFEVAISRSWRSKCSFVDLKELHLVVMRKIIARAFMILVPSRLLDVDGIWKFLSCYALYMPSKLPYESSGSHHRNETLAATKAKSWEGIQFSRFIYNKNNRKLQHSPENYLSAITLHSSTNHLHHRSFFIAEEESSSILHLETPLHISLRFLCNLHPTFRSSSSTNLQCTINLYRLFQPSRFIIESSPSSITKTSLHQQSIAISNNLYSAISNNNTHRVDSA</sequence>
<dbReference type="AlphaFoldDB" id="A0AAV1B7L5"/>
<dbReference type="EMBL" id="OX451741">
    <property type="protein sequence ID" value="CAI8618535.1"/>
    <property type="molecule type" value="Genomic_DNA"/>
</dbReference>
<organism evidence="6 7">
    <name type="scientific">Vicia faba</name>
    <name type="common">Broad bean</name>
    <name type="synonym">Faba vulgaris</name>
    <dbReference type="NCBI Taxonomy" id="3906"/>
    <lineage>
        <taxon>Eukaryota</taxon>
        <taxon>Viridiplantae</taxon>
        <taxon>Streptophyta</taxon>
        <taxon>Embryophyta</taxon>
        <taxon>Tracheophyta</taxon>
        <taxon>Spermatophyta</taxon>
        <taxon>Magnoliopsida</taxon>
        <taxon>eudicotyledons</taxon>
        <taxon>Gunneridae</taxon>
        <taxon>Pentapetalae</taxon>
        <taxon>rosids</taxon>
        <taxon>fabids</taxon>
        <taxon>Fabales</taxon>
        <taxon>Fabaceae</taxon>
        <taxon>Papilionoideae</taxon>
        <taxon>50 kb inversion clade</taxon>
        <taxon>NPAAA clade</taxon>
        <taxon>Hologalegina</taxon>
        <taxon>IRL clade</taxon>
        <taxon>Fabeae</taxon>
        <taxon>Vicia</taxon>
    </lineage>
</organism>
<name>A0AAV1B7L5_VICFA</name>
<keyword evidence="2" id="KW-0677">Repeat</keyword>
<reference evidence="6 7" key="1">
    <citation type="submission" date="2023-01" db="EMBL/GenBank/DDBJ databases">
        <authorList>
            <person name="Kreplak J."/>
        </authorList>
    </citation>
    <scope>NUCLEOTIDE SEQUENCE [LARGE SCALE GENOMIC DNA]</scope>
</reference>
<dbReference type="PANTHER" id="PTHR13763">
    <property type="entry name" value="BREAST CANCER TYPE 1 SUSCEPTIBILITY PROTEIN BRCA1"/>
    <property type="match status" value="1"/>
</dbReference>
<evidence type="ECO:0000313" key="7">
    <source>
        <dbReference type="Proteomes" id="UP001157006"/>
    </source>
</evidence>
<dbReference type="GO" id="GO:0004842">
    <property type="term" value="F:ubiquitin-protein transferase activity"/>
    <property type="evidence" value="ECO:0007669"/>
    <property type="project" value="TreeGrafter"/>
</dbReference>
<accession>A0AAV1B7L5</accession>
<evidence type="ECO:0000256" key="5">
    <source>
        <dbReference type="ARBA" id="ARBA00023242"/>
    </source>
</evidence>
<comment type="subcellular location">
    <subcellularLocation>
        <location evidence="1">Nucleus</location>
    </subcellularLocation>
</comment>